<keyword evidence="3" id="KW-1185">Reference proteome</keyword>
<accession>F5T0M7</accession>
<gene>
    <name evidence="2" type="ORF">MAMP_00143</name>
</gene>
<dbReference type="STRING" id="1026882.MAMP_00143"/>
<organism evidence="2 3">
    <name type="scientific">Methylophaga aminisulfidivorans MP</name>
    <dbReference type="NCBI Taxonomy" id="1026882"/>
    <lineage>
        <taxon>Bacteria</taxon>
        <taxon>Pseudomonadati</taxon>
        <taxon>Pseudomonadota</taxon>
        <taxon>Gammaproteobacteria</taxon>
        <taxon>Thiotrichales</taxon>
        <taxon>Piscirickettsiaceae</taxon>
        <taxon>Methylophaga</taxon>
    </lineage>
</organism>
<keyword evidence="2" id="KW-0255">Endonuclease</keyword>
<protein>
    <submittedName>
        <fullName evidence="2">Endonuclease I</fullName>
    </submittedName>
</protein>
<dbReference type="Pfam" id="PF04231">
    <property type="entry name" value="Endonuclease_1"/>
    <property type="match status" value="1"/>
</dbReference>
<comment type="caution">
    <text evidence="2">The sequence shown here is derived from an EMBL/GenBank/DDBJ whole genome shotgun (WGS) entry which is preliminary data.</text>
</comment>
<dbReference type="AlphaFoldDB" id="F5T0M7"/>
<keyword evidence="2" id="KW-0540">Nuclease</keyword>
<evidence type="ECO:0000313" key="2">
    <source>
        <dbReference type="EMBL" id="EGL53880.1"/>
    </source>
</evidence>
<proteinExistence type="inferred from homology"/>
<dbReference type="GO" id="GO:0004519">
    <property type="term" value="F:endonuclease activity"/>
    <property type="evidence" value="ECO:0007669"/>
    <property type="project" value="UniProtKB-KW"/>
</dbReference>
<dbReference type="Proteomes" id="UP000003544">
    <property type="component" value="Unassembled WGS sequence"/>
</dbReference>
<keyword evidence="2" id="KW-0378">Hydrolase</keyword>
<dbReference type="InterPro" id="IPR007346">
    <property type="entry name" value="Endonuclease-I"/>
</dbReference>
<dbReference type="eggNOG" id="COG2356">
    <property type="taxonomic scope" value="Bacteria"/>
</dbReference>
<dbReference type="SUPFAM" id="SSF57884">
    <property type="entry name" value="Ada DNA repair protein, N-terminal domain (N-Ada 10)"/>
    <property type="match status" value="1"/>
</dbReference>
<sequence>MAWNTQYPPTAWEILRDERIARRMGNHNPFVTGQVTWNLGHKNSGDGVKSEMRTSSVATNLISNDQSIRGNRNSKVYHLPKGCPSYEKVSPRNIVPFDTEIDAQNAGYRKAGNCK</sequence>
<dbReference type="Gene3D" id="3.40.10.10">
    <property type="entry name" value="DNA Methylphosphotriester Repair Domain"/>
    <property type="match status" value="1"/>
</dbReference>
<dbReference type="InterPro" id="IPR035451">
    <property type="entry name" value="Ada-like_dom_sf"/>
</dbReference>
<name>F5T0M7_9GAMM</name>
<dbReference type="EMBL" id="AFIG01000002">
    <property type="protein sequence ID" value="EGL53880.1"/>
    <property type="molecule type" value="Genomic_DNA"/>
</dbReference>
<reference evidence="2 3" key="1">
    <citation type="journal article" date="2011" name="J. Bacteriol.">
        <title>Draft genome sequence of Methylophaga aminisulfidivorans MP T.</title>
        <authorList>
            <person name="Han G.H."/>
            <person name="Kim W."/>
            <person name="Chun J."/>
            <person name="Kim S.W."/>
        </authorList>
    </citation>
    <scope>NUCLEOTIDE SEQUENCE [LARGE SCALE GENOMIC DNA]</scope>
    <source>
        <strain evidence="3">MP(T)</strain>
    </source>
</reference>
<comment type="similarity">
    <text evidence="1">Belongs to the EndA/NucM nuclease family.</text>
</comment>
<evidence type="ECO:0000256" key="1">
    <source>
        <dbReference type="ARBA" id="ARBA00006429"/>
    </source>
</evidence>
<evidence type="ECO:0000313" key="3">
    <source>
        <dbReference type="Proteomes" id="UP000003544"/>
    </source>
</evidence>
<dbReference type="SUPFAM" id="SSF54060">
    <property type="entry name" value="His-Me finger endonucleases"/>
    <property type="match status" value="1"/>
</dbReference>
<dbReference type="InterPro" id="IPR044925">
    <property type="entry name" value="His-Me_finger_sf"/>
</dbReference>